<name>A0AA88LMB6_CHASR</name>
<feature type="region of interest" description="Disordered" evidence="1">
    <location>
        <begin position="231"/>
        <end position="252"/>
    </location>
</feature>
<feature type="compositionally biased region" description="Basic and acidic residues" evidence="1">
    <location>
        <begin position="48"/>
        <end position="71"/>
    </location>
</feature>
<evidence type="ECO:0000313" key="2">
    <source>
        <dbReference type="EMBL" id="KAK2814238.1"/>
    </source>
</evidence>
<feature type="region of interest" description="Disordered" evidence="1">
    <location>
        <begin position="24"/>
        <end position="157"/>
    </location>
</feature>
<feature type="compositionally biased region" description="Basic and acidic residues" evidence="1">
    <location>
        <begin position="291"/>
        <end position="306"/>
    </location>
</feature>
<dbReference type="EMBL" id="JAUPFM010000074">
    <property type="protein sequence ID" value="KAK2814238.1"/>
    <property type="molecule type" value="Genomic_DNA"/>
</dbReference>
<protein>
    <submittedName>
        <fullName evidence="2">Uncharacterized protein</fullName>
    </submittedName>
</protein>
<organism evidence="2 3">
    <name type="scientific">Channa striata</name>
    <name type="common">Snakehead murrel</name>
    <name type="synonym">Ophicephalus striatus</name>
    <dbReference type="NCBI Taxonomy" id="64152"/>
    <lineage>
        <taxon>Eukaryota</taxon>
        <taxon>Metazoa</taxon>
        <taxon>Chordata</taxon>
        <taxon>Craniata</taxon>
        <taxon>Vertebrata</taxon>
        <taxon>Euteleostomi</taxon>
        <taxon>Actinopterygii</taxon>
        <taxon>Neopterygii</taxon>
        <taxon>Teleostei</taxon>
        <taxon>Neoteleostei</taxon>
        <taxon>Acanthomorphata</taxon>
        <taxon>Anabantaria</taxon>
        <taxon>Anabantiformes</taxon>
        <taxon>Channoidei</taxon>
        <taxon>Channidae</taxon>
        <taxon>Channa</taxon>
    </lineage>
</organism>
<sequence>MNVGDLLEGGARLLQEYAETSIVHPHGLAPDGQSGSQRRLRGGFRGSPGKDRALSRRDAAERRQDRGRAPDRQVAAIERVTDERINGGGKRKRRRRHRERMLFAKSRRIEHQRDGRASCPPPRVEPGGSAEPLETARSGGGAIKKRSIGSLTVTPPPDRAARGYGSLGPHAAVFQRPRVHQGLGSLPRAGRSLLKAGLREAQVARIAVSSVSPLQDEILIKMIIGGTTERWTSRRGQGPGFAGGDNREGPRRLYCSDRRSSDRAEGLNFVLSEAVGCAPRDGEPRAAGQRRVRDGRGDRIERRRDAAIAPGRFD</sequence>
<gene>
    <name evidence="2" type="ORF">Q5P01_000685</name>
</gene>
<evidence type="ECO:0000313" key="3">
    <source>
        <dbReference type="Proteomes" id="UP001187415"/>
    </source>
</evidence>
<keyword evidence="3" id="KW-1185">Reference proteome</keyword>
<comment type="caution">
    <text evidence="2">The sequence shown here is derived from an EMBL/GenBank/DDBJ whole genome shotgun (WGS) entry which is preliminary data.</text>
</comment>
<feature type="region of interest" description="Disordered" evidence="1">
    <location>
        <begin position="278"/>
        <end position="314"/>
    </location>
</feature>
<reference evidence="2" key="1">
    <citation type="submission" date="2023-07" db="EMBL/GenBank/DDBJ databases">
        <title>Chromosome-level Genome Assembly of Striped Snakehead (Channa striata).</title>
        <authorList>
            <person name="Liu H."/>
        </authorList>
    </citation>
    <scope>NUCLEOTIDE SEQUENCE</scope>
    <source>
        <strain evidence="2">Gz</strain>
        <tissue evidence="2">Muscle</tissue>
    </source>
</reference>
<feature type="compositionally biased region" description="Basic and acidic residues" evidence="1">
    <location>
        <begin position="107"/>
        <end position="116"/>
    </location>
</feature>
<evidence type="ECO:0000256" key="1">
    <source>
        <dbReference type="SAM" id="MobiDB-lite"/>
    </source>
</evidence>
<proteinExistence type="predicted"/>
<accession>A0AA88LMB6</accession>
<dbReference type="Proteomes" id="UP001187415">
    <property type="component" value="Unassembled WGS sequence"/>
</dbReference>
<dbReference type="AlphaFoldDB" id="A0AA88LMB6"/>
<feature type="compositionally biased region" description="Basic residues" evidence="1">
    <location>
        <begin position="89"/>
        <end position="106"/>
    </location>
</feature>